<evidence type="ECO:0000313" key="4">
    <source>
        <dbReference type="Proteomes" id="UP001318300"/>
    </source>
</evidence>
<dbReference type="SUPFAM" id="SSF52266">
    <property type="entry name" value="SGNH hydrolase"/>
    <property type="match status" value="1"/>
</dbReference>
<keyword evidence="1" id="KW-0732">Signal</keyword>
<reference evidence="3 4" key="1">
    <citation type="submission" date="2020-03" db="EMBL/GenBank/DDBJ databases">
        <title>Above-ground endophytic microbial communities from plants in different locations in the United States.</title>
        <authorList>
            <person name="Frank C."/>
        </authorList>
    </citation>
    <scope>NUCLEOTIDE SEQUENCE [LARGE SCALE GENOMIC DNA]</scope>
    <source>
        <strain evidence="3 4">WW7</strain>
    </source>
</reference>
<dbReference type="Gene3D" id="3.40.50.1110">
    <property type="entry name" value="SGNH hydrolase"/>
    <property type="match status" value="1"/>
</dbReference>
<evidence type="ECO:0000256" key="1">
    <source>
        <dbReference type="SAM" id="SignalP"/>
    </source>
</evidence>
<gene>
    <name evidence="3" type="ORF">E9228_000482</name>
</gene>
<keyword evidence="4" id="KW-1185">Reference proteome</keyword>
<dbReference type="EMBL" id="JAAOYO010000001">
    <property type="protein sequence ID" value="NII39863.1"/>
    <property type="molecule type" value="Genomic_DNA"/>
</dbReference>
<protein>
    <submittedName>
        <fullName evidence="3">Lysophospholipase L1-like esterase</fullName>
    </submittedName>
</protein>
<evidence type="ECO:0000313" key="3">
    <source>
        <dbReference type="EMBL" id="NII39863.1"/>
    </source>
</evidence>
<accession>A0ABX0T4N6</accession>
<evidence type="ECO:0000259" key="2">
    <source>
        <dbReference type="Pfam" id="PF13472"/>
    </source>
</evidence>
<dbReference type="Pfam" id="PF13472">
    <property type="entry name" value="Lipase_GDSL_2"/>
    <property type="match status" value="1"/>
</dbReference>
<name>A0ABX0T4N6_9MICO</name>
<sequence length="230" mass="23783">MHTKSLPRLAAVLSAVTAVVVTATVAAGAVASTTPAVDAARAASAPVTYTFAGDSVTQASNKWSWVKYVDTRRAKSVGGVAAGGLTSATVAAQVTHRDADVLVVMVGVGDVRNGVSPATVRKNIGTIVRKVGARHVLLAAVPPCDRTADGPQRIDRRAAGFVLDRSLQEFASSRGWGWVDPFSSVRHIDNTWSAGTSSPDGVHPTATTAKRYLGPRMTVAVTQSVTGAKP</sequence>
<dbReference type="Proteomes" id="UP001318300">
    <property type="component" value="Unassembled WGS sequence"/>
</dbReference>
<comment type="caution">
    <text evidence="3">The sequence shown here is derived from an EMBL/GenBank/DDBJ whole genome shotgun (WGS) entry which is preliminary data.</text>
</comment>
<dbReference type="RefSeq" id="WP_166779001.1">
    <property type="nucleotide sequence ID" value="NZ_JAAOYO010000001.1"/>
</dbReference>
<organism evidence="3 4">
    <name type="scientific">Curtobacterium salicis</name>
    <dbReference type="NCBI Taxonomy" id="1779862"/>
    <lineage>
        <taxon>Bacteria</taxon>
        <taxon>Bacillati</taxon>
        <taxon>Actinomycetota</taxon>
        <taxon>Actinomycetes</taxon>
        <taxon>Micrococcales</taxon>
        <taxon>Microbacteriaceae</taxon>
        <taxon>Curtobacterium</taxon>
    </lineage>
</organism>
<feature type="chain" id="PRO_5046521566" evidence="1">
    <location>
        <begin position="24"/>
        <end position="230"/>
    </location>
</feature>
<feature type="domain" description="SGNH hydrolase-type esterase" evidence="2">
    <location>
        <begin position="51"/>
        <end position="207"/>
    </location>
</feature>
<proteinExistence type="predicted"/>
<feature type="signal peptide" evidence="1">
    <location>
        <begin position="1"/>
        <end position="23"/>
    </location>
</feature>
<dbReference type="InterPro" id="IPR036514">
    <property type="entry name" value="SGNH_hydro_sf"/>
</dbReference>
<dbReference type="InterPro" id="IPR013830">
    <property type="entry name" value="SGNH_hydro"/>
</dbReference>